<evidence type="ECO:0000256" key="14">
    <source>
        <dbReference type="ARBA" id="ARBA00051301"/>
    </source>
</evidence>
<keyword evidence="11" id="KW-0220">Diaminopimelate biosynthesis</keyword>
<dbReference type="InterPro" id="IPR036264">
    <property type="entry name" value="Bact_exopeptidase_dim_dom"/>
</dbReference>
<dbReference type="PANTHER" id="PTHR43808">
    <property type="entry name" value="ACETYLORNITHINE DEACETYLASE"/>
    <property type="match status" value="1"/>
</dbReference>
<comment type="similarity">
    <text evidence="3">Belongs to the peptidase M20A family. DapE subfamily.</text>
</comment>
<evidence type="ECO:0000256" key="9">
    <source>
        <dbReference type="ARBA" id="ARBA00022801"/>
    </source>
</evidence>
<dbReference type="GO" id="GO:0006526">
    <property type="term" value="P:L-arginine biosynthetic process"/>
    <property type="evidence" value="ECO:0007669"/>
    <property type="project" value="TreeGrafter"/>
</dbReference>
<dbReference type="EC" id="3.5.1.18" evidence="5 15"/>
<evidence type="ECO:0000256" key="3">
    <source>
        <dbReference type="ARBA" id="ARBA00006746"/>
    </source>
</evidence>
<evidence type="ECO:0000256" key="8">
    <source>
        <dbReference type="ARBA" id="ARBA00022723"/>
    </source>
</evidence>
<comment type="caution">
    <text evidence="17">The sequence shown here is derived from an EMBL/GenBank/DDBJ whole genome shotgun (WGS) entry which is preliminary data.</text>
</comment>
<dbReference type="GO" id="GO:0046872">
    <property type="term" value="F:metal ion binding"/>
    <property type="evidence" value="ECO:0007669"/>
    <property type="project" value="UniProtKB-KW"/>
</dbReference>
<evidence type="ECO:0000256" key="13">
    <source>
        <dbReference type="ARBA" id="ARBA00023285"/>
    </source>
</evidence>
<dbReference type="Pfam" id="PF01546">
    <property type="entry name" value="Peptidase_M20"/>
    <property type="match status" value="1"/>
</dbReference>
<keyword evidence="10" id="KW-0862">Zinc</keyword>
<evidence type="ECO:0000256" key="10">
    <source>
        <dbReference type="ARBA" id="ARBA00022833"/>
    </source>
</evidence>
<dbReference type="Gene3D" id="3.40.630.10">
    <property type="entry name" value="Zn peptidases"/>
    <property type="match status" value="1"/>
</dbReference>
<keyword evidence="13" id="KW-0170">Cobalt</keyword>
<comment type="pathway">
    <text evidence="2">Amino-acid biosynthesis; L-lysine biosynthesis via DAP pathway; LL-2,6-diaminopimelate from (S)-tetrahydrodipicolinate (succinylase route): step 3/3.</text>
</comment>
<reference evidence="17 18" key="2">
    <citation type="submission" date="2020-03" db="EMBL/GenBank/DDBJ databases">
        <title>Campylobacter portucalensis sp. nov., a new species of Campylobacter isolated from the reproductive tract of bulls.</title>
        <authorList>
            <person name="Silva M.F."/>
            <person name="Pereira G."/>
            <person name="Carneiro C."/>
            <person name="Hemphill A."/>
            <person name="Mateus L."/>
            <person name="Lopes-Da-Costa L."/>
            <person name="Silva E."/>
        </authorList>
    </citation>
    <scope>NUCLEOTIDE SEQUENCE [LARGE SCALE GENOMIC DNA]</scope>
    <source>
        <strain evidence="17 18">FMV-PI01</strain>
    </source>
</reference>
<evidence type="ECO:0000259" key="16">
    <source>
        <dbReference type="Pfam" id="PF07687"/>
    </source>
</evidence>
<dbReference type="PANTHER" id="PTHR43808:SF31">
    <property type="entry name" value="N-ACETYL-L-CITRULLINE DEACETYLASE"/>
    <property type="match status" value="1"/>
</dbReference>
<dbReference type="InterPro" id="IPR001261">
    <property type="entry name" value="ArgE/DapE_CS"/>
</dbReference>
<comment type="subunit">
    <text evidence="4">Homodimer.</text>
</comment>
<dbReference type="GO" id="GO:0019877">
    <property type="term" value="P:diaminopimelate biosynthetic process"/>
    <property type="evidence" value="ECO:0007669"/>
    <property type="project" value="UniProtKB-KW"/>
</dbReference>
<evidence type="ECO:0000313" key="18">
    <source>
        <dbReference type="Proteomes" id="UP000476338"/>
    </source>
</evidence>
<dbReference type="GO" id="GO:0008777">
    <property type="term" value="F:acetylornithine deacetylase activity"/>
    <property type="evidence" value="ECO:0007669"/>
    <property type="project" value="TreeGrafter"/>
</dbReference>
<dbReference type="Gene3D" id="3.30.70.360">
    <property type="match status" value="1"/>
</dbReference>
<evidence type="ECO:0000256" key="1">
    <source>
        <dbReference type="ARBA" id="ARBA00001947"/>
    </source>
</evidence>
<keyword evidence="18" id="KW-1185">Reference proteome</keyword>
<dbReference type="PROSITE" id="PS00759">
    <property type="entry name" value="ARGE_DAPE_CPG2_2"/>
    <property type="match status" value="1"/>
</dbReference>
<dbReference type="InterPro" id="IPR011650">
    <property type="entry name" value="Peptidase_M20_dimer"/>
</dbReference>
<keyword evidence="8" id="KW-0479">Metal-binding</keyword>
<reference evidence="17 18" key="1">
    <citation type="submission" date="2019-09" db="EMBL/GenBank/DDBJ databases">
        <authorList>
            <person name="Silva M."/>
            <person name="Pereira G."/>
            <person name="Lopes-Da-Costa L."/>
            <person name="Silva E."/>
        </authorList>
    </citation>
    <scope>NUCLEOTIDE SEQUENCE [LARGE SCALE GENOMIC DNA]</scope>
    <source>
        <strain evidence="17 18">FMV-PI01</strain>
    </source>
</reference>
<accession>A0A6L5WHI8</accession>
<comment type="catalytic activity">
    <reaction evidence="14">
        <text>N-succinyl-(2S,6S)-2,6-diaminopimelate + H2O = (2S,6S)-2,6-diaminopimelate + succinate</text>
        <dbReference type="Rhea" id="RHEA:22608"/>
        <dbReference type="ChEBI" id="CHEBI:15377"/>
        <dbReference type="ChEBI" id="CHEBI:30031"/>
        <dbReference type="ChEBI" id="CHEBI:57609"/>
        <dbReference type="ChEBI" id="CHEBI:58087"/>
        <dbReference type="EC" id="3.5.1.18"/>
    </reaction>
</comment>
<dbReference type="Pfam" id="PF07687">
    <property type="entry name" value="M20_dimer"/>
    <property type="match status" value="1"/>
</dbReference>
<evidence type="ECO:0000256" key="4">
    <source>
        <dbReference type="ARBA" id="ARBA00011738"/>
    </source>
</evidence>
<dbReference type="EMBL" id="VWSJ01000015">
    <property type="protein sequence ID" value="MSN96514.1"/>
    <property type="molecule type" value="Genomic_DNA"/>
</dbReference>
<evidence type="ECO:0000256" key="7">
    <source>
        <dbReference type="ARBA" id="ARBA00022605"/>
    </source>
</evidence>
<protein>
    <recommendedName>
        <fullName evidence="6 15">Succinyl-diaminopimelate desuccinylase</fullName>
        <ecNumber evidence="5 15">3.5.1.18</ecNumber>
    </recommendedName>
</protein>
<dbReference type="SUPFAM" id="SSF55031">
    <property type="entry name" value="Bacterial exopeptidase dimerisation domain"/>
    <property type="match status" value="1"/>
</dbReference>
<keyword evidence="7" id="KW-0028">Amino-acid biosynthesis</keyword>
<dbReference type="InterPro" id="IPR005941">
    <property type="entry name" value="DapE_proteobac"/>
</dbReference>
<evidence type="ECO:0000256" key="11">
    <source>
        <dbReference type="ARBA" id="ARBA00022915"/>
    </source>
</evidence>
<feature type="domain" description="Peptidase M20 dimerisation" evidence="16">
    <location>
        <begin position="167"/>
        <end position="269"/>
    </location>
</feature>
<proteinExistence type="inferred from homology"/>
<dbReference type="SUPFAM" id="SSF53187">
    <property type="entry name" value="Zn-dependent exopeptidases"/>
    <property type="match status" value="1"/>
</dbReference>
<evidence type="ECO:0000256" key="5">
    <source>
        <dbReference type="ARBA" id="ARBA00011921"/>
    </source>
</evidence>
<evidence type="ECO:0000256" key="6">
    <source>
        <dbReference type="ARBA" id="ARBA00022391"/>
    </source>
</evidence>
<keyword evidence="12" id="KW-0457">Lysine biosynthesis</keyword>
<evidence type="ECO:0000256" key="12">
    <source>
        <dbReference type="ARBA" id="ARBA00023154"/>
    </source>
</evidence>
<dbReference type="InterPro" id="IPR050072">
    <property type="entry name" value="Peptidase_M20A"/>
</dbReference>
<evidence type="ECO:0000256" key="15">
    <source>
        <dbReference type="NCBIfam" id="TIGR01246"/>
    </source>
</evidence>
<gene>
    <name evidence="17" type="primary">dapE</name>
    <name evidence="17" type="ORF">F1B92_04915</name>
</gene>
<name>A0A6L5WHI8_9BACT</name>
<dbReference type="CDD" id="cd03891">
    <property type="entry name" value="M20_DapE_proteobac"/>
    <property type="match status" value="1"/>
</dbReference>
<dbReference type="Proteomes" id="UP000476338">
    <property type="component" value="Unassembled WGS sequence"/>
</dbReference>
<evidence type="ECO:0000313" key="17">
    <source>
        <dbReference type="EMBL" id="MSN96514.1"/>
    </source>
</evidence>
<keyword evidence="9 17" id="KW-0378">Hydrolase</keyword>
<dbReference type="NCBIfam" id="NF009557">
    <property type="entry name" value="PRK13009.1"/>
    <property type="match status" value="1"/>
</dbReference>
<dbReference type="GO" id="GO:0009089">
    <property type="term" value="P:lysine biosynthetic process via diaminopimelate"/>
    <property type="evidence" value="ECO:0007669"/>
    <property type="project" value="UniProtKB-UniRule"/>
</dbReference>
<dbReference type="NCBIfam" id="TIGR01246">
    <property type="entry name" value="dapE_proteo"/>
    <property type="match status" value="1"/>
</dbReference>
<dbReference type="AlphaFoldDB" id="A0A6L5WHI8"/>
<comment type="cofactor">
    <cofactor evidence="1">
        <name>Zn(2+)</name>
        <dbReference type="ChEBI" id="CHEBI:29105"/>
    </cofactor>
</comment>
<dbReference type="HAMAP" id="MF_01690">
    <property type="entry name" value="DapE"/>
    <property type="match status" value="1"/>
</dbReference>
<dbReference type="InterPro" id="IPR002933">
    <property type="entry name" value="Peptidase_M20"/>
</dbReference>
<organism evidence="17 18">
    <name type="scientific">Campylobacter portucalensis</name>
    <dbReference type="NCBI Taxonomy" id="2608384"/>
    <lineage>
        <taxon>Bacteria</taxon>
        <taxon>Pseudomonadati</taxon>
        <taxon>Campylobacterota</taxon>
        <taxon>Epsilonproteobacteria</taxon>
        <taxon>Campylobacterales</taxon>
        <taxon>Campylobacteraceae</taxon>
        <taxon>Campylobacter</taxon>
    </lineage>
</organism>
<dbReference type="GO" id="GO:0009014">
    <property type="term" value="F:succinyl-diaminopimelate desuccinylase activity"/>
    <property type="evidence" value="ECO:0007669"/>
    <property type="project" value="UniProtKB-UniRule"/>
</dbReference>
<dbReference type="RefSeq" id="WP_154570785.1">
    <property type="nucleotide sequence ID" value="NZ_VWSJ01000015.1"/>
</dbReference>
<evidence type="ECO:0000256" key="2">
    <source>
        <dbReference type="ARBA" id="ARBA00005130"/>
    </source>
</evidence>
<dbReference type="UniPathway" id="UPA00034">
    <property type="reaction ID" value="UER00021"/>
</dbReference>
<sequence>MRADEILLQLLKFKSITPNDDGALNYLAMIFADFDTKFIEKNGVKNLFLNKKFGEGEHLCFAGHIDVVKPGNGWQSDPFYPVIKDGYIYGRGTQDMKSGVAAFVAAVLSAKNFDGTLSILLTSDEEGDAIYGTNEVLKFLKESGNLPDFAVVAEPTCEKIFGDTLKVGRRGSINGVLKIFGKQGHAAYPKKCINPAHILATKFSEFAGFDLDDGSEFFEKSKIVITDIRGGMEVCNVTPGEIKIMFNVRNSNLINLEDVKKYIENLYKDYDINLDIKASSMPFLTDKNSKIVNKIAKSIQNVCDIRPNLSTSGGTSDARYFATNGVSVVEFGVINDRIHAINERVSLDEVAKLQRVFSDLIENFNKE</sequence>